<dbReference type="EMBL" id="JANFXK010000002">
    <property type="protein sequence ID" value="MCQ4635751.1"/>
    <property type="molecule type" value="Genomic_DNA"/>
</dbReference>
<evidence type="ECO:0000313" key="2">
    <source>
        <dbReference type="EMBL" id="MCQ4635751.1"/>
    </source>
</evidence>
<dbReference type="Gene3D" id="3.40.630.110">
    <property type="entry name" value="GNAT acetyltransferase-like"/>
    <property type="match status" value="1"/>
</dbReference>
<dbReference type="InterPro" id="IPR042573">
    <property type="entry name" value="GNAT_acetyltra_N"/>
</dbReference>
<keyword evidence="3" id="KW-1185">Reference proteome</keyword>
<name>A0ABT1RKN6_9FIRM</name>
<evidence type="ECO:0000259" key="1">
    <source>
        <dbReference type="PROSITE" id="PS51186"/>
    </source>
</evidence>
<dbReference type="PANTHER" id="PTHR31143">
    <property type="match status" value="1"/>
</dbReference>
<dbReference type="Proteomes" id="UP001524502">
    <property type="component" value="Unassembled WGS sequence"/>
</dbReference>
<protein>
    <submittedName>
        <fullName evidence="2">GNAT family N-acetyltransferase</fullName>
    </submittedName>
</protein>
<dbReference type="Gene3D" id="3.40.630.30">
    <property type="match status" value="1"/>
</dbReference>
<evidence type="ECO:0000313" key="3">
    <source>
        <dbReference type="Proteomes" id="UP001524502"/>
    </source>
</evidence>
<dbReference type="InterPro" id="IPR000182">
    <property type="entry name" value="GNAT_dom"/>
</dbReference>
<reference evidence="2 3" key="1">
    <citation type="submission" date="2022-06" db="EMBL/GenBank/DDBJ databases">
        <title>Isolation of gut microbiota from human fecal samples.</title>
        <authorList>
            <person name="Pamer E.G."/>
            <person name="Barat B."/>
            <person name="Waligurski E."/>
            <person name="Medina S."/>
            <person name="Paddock L."/>
            <person name="Mostad J."/>
        </authorList>
    </citation>
    <scope>NUCLEOTIDE SEQUENCE [LARGE SCALE GENOMIC DNA]</scope>
    <source>
        <strain evidence="2 3">SL.3.17</strain>
    </source>
</reference>
<dbReference type="InterPro" id="IPR016181">
    <property type="entry name" value="Acyl_CoA_acyltransferase"/>
</dbReference>
<dbReference type="SUPFAM" id="SSF55729">
    <property type="entry name" value="Acyl-CoA N-acyltransferases (Nat)"/>
    <property type="match status" value="1"/>
</dbReference>
<dbReference type="PANTHER" id="PTHR31143:SF2">
    <property type="entry name" value="FR47-LIKE DOMAIN-CONTAINING PROTEIN-RELATED"/>
    <property type="match status" value="1"/>
</dbReference>
<accession>A0ABT1RKN6</accession>
<proteinExistence type="predicted"/>
<dbReference type="PROSITE" id="PS51186">
    <property type="entry name" value="GNAT"/>
    <property type="match status" value="1"/>
</dbReference>
<comment type="caution">
    <text evidence="2">The sequence shown here is derived from an EMBL/GenBank/DDBJ whole genome shotgun (WGS) entry which is preliminary data.</text>
</comment>
<dbReference type="Pfam" id="PF12746">
    <property type="entry name" value="GNAT_acetyltran"/>
    <property type="match status" value="1"/>
</dbReference>
<sequence>MIKVRKAEMEKIAPLFSGIQDSMVIACLQGYMGDAFVRSWESPEAALIISGEYSFFGGRADSKDGIYLAEHFFDADPGDESVAIFDEDEPEWERILMDQAHNHPVPVTRFGIVQKDYDFDRDLLRQYSQTVPDGFLLKAFDEDIYCQAMKEAWSREFCETFASADDFLSRGFGFAVLDNGLLVSGASTMTVYDGGAELQVATRESHRCRGLAMACAAATVLKCVEMGIRPCWDAANLISRSMALKLGYEYKGEYMTVHMHR</sequence>
<dbReference type="InterPro" id="IPR027365">
    <property type="entry name" value="GNAT_acetyltra_YdfB-like"/>
</dbReference>
<organism evidence="2 3">
    <name type="scientific">Anaerovorax odorimutans</name>
    <dbReference type="NCBI Taxonomy" id="109327"/>
    <lineage>
        <taxon>Bacteria</taxon>
        <taxon>Bacillati</taxon>
        <taxon>Bacillota</taxon>
        <taxon>Clostridia</taxon>
        <taxon>Peptostreptococcales</taxon>
        <taxon>Anaerovoracaceae</taxon>
        <taxon>Anaerovorax</taxon>
    </lineage>
</organism>
<dbReference type="RefSeq" id="WP_256130937.1">
    <property type="nucleotide sequence ID" value="NZ_JANFXK010000002.1"/>
</dbReference>
<feature type="domain" description="N-acetyltransferase" evidence="1">
    <location>
        <begin position="132"/>
        <end position="261"/>
    </location>
</feature>
<gene>
    <name evidence="2" type="ORF">NE619_03350</name>
</gene>